<sequence>MIYVSIDTNVYVNLLTEVLANDNAEEKDIPSELEDLNLLCKEGVVTLLIPEVVKLELQKSNSKVEEDYKREYSKLIGYIDKYSESSWSEIREVKKKVINLIESEQDNKVCYWKEEYDKLMSFFENEYIQHIELTPDMICKTYKKKIAGLITDSQLNDALIIESINCCFKQQEMNSDDLLFFITGDKKDFFTKGDIAGFSILKEKFQIHSCKVYGLYNLKQLYKHINANFDVELPNGEIETKWSEFEKKYPDWDFDNDEVIEEYADIEEDINLMINKLFEGKLQDLPKEIIDIRKRVLNEIENILLKCRNMMSWDDRSESKLYRWLNGRFEINLYSSKLSDLFLIRDSLQEYLRVHEEMDEEILEEHD</sequence>
<dbReference type="OrthoDB" id="10005108at2"/>
<comment type="caution">
    <text evidence="1">The sequence shown here is derived from an EMBL/GenBank/DDBJ whole genome shotgun (WGS) entry which is preliminary data.</text>
</comment>
<evidence type="ECO:0000313" key="2">
    <source>
        <dbReference type="Proteomes" id="UP000054623"/>
    </source>
</evidence>
<reference evidence="1 2" key="1">
    <citation type="submission" date="2015-12" db="EMBL/GenBank/DDBJ databases">
        <title>Draft Genome Sequence of Desulfitobacterium hafniense Strain DH, a Sulfate-reducing Bacterium Isolated from Paddy Soils.</title>
        <authorList>
            <person name="Bao P."/>
            <person name="Zhang X."/>
            <person name="Li G."/>
        </authorList>
    </citation>
    <scope>NUCLEOTIDE SEQUENCE [LARGE SCALE GENOMIC DNA]</scope>
    <source>
        <strain evidence="1 2">DH</strain>
    </source>
</reference>
<dbReference type="Proteomes" id="UP000054623">
    <property type="component" value="Unassembled WGS sequence"/>
</dbReference>
<organism evidence="1 2">
    <name type="scientific">Desulfitobacterium hafniense</name>
    <name type="common">Desulfitobacterium frappieri</name>
    <dbReference type="NCBI Taxonomy" id="49338"/>
    <lineage>
        <taxon>Bacteria</taxon>
        <taxon>Bacillati</taxon>
        <taxon>Bacillota</taxon>
        <taxon>Clostridia</taxon>
        <taxon>Eubacteriales</taxon>
        <taxon>Desulfitobacteriaceae</taxon>
        <taxon>Desulfitobacterium</taxon>
    </lineage>
</organism>
<evidence type="ECO:0000313" key="1">
    <source>
        <dbReference type="EMBL" id="KTE90802.1"/>
    </source>
</evidence>
<dbReference type="RefSeq" id="WP_058491516.1">
    <property type="nucleotide sequence ID" value="NZ_LOCK01000033.1"/>
</dbReference>
<dbReference type="AlphaFoldDB" id="A0A0W1JH52"/>
<proteinExistence type="predicted"/>
<name>A0A0W1JH52_DESHA</name>
<accession>A0A0W1JH52</accession>
<dbReference type="EMBL" id="LOCK01000033">
    <property type="protein sequence ID" value="KTE90802.1"/>
    <property type="molecule type" value="Genomic_DNA"/>
</dbReference>
<gene>
    <name evidence="1" type="ORF">AT727_23715</name>
</gene>
<evidence type="ECO:0008006" key="3">
    <source>
        <dbReference type="Google" id="ProtNLM"/>
    </source>
</evidence>
<protein>
    <recommendedName>
        <fullName evidence="3">DUF4935 domain-containing protein</fullName>
    </recommendedName>
</protein>